<dbReference type="Proteomes" id="UP000237105">
    <property type="component" value="Unassembled WGS sequence"/>
</dbReference>
<dbReference type="SUPFAM" id="SSF47459">
    <property type="entry name" value="HLH, helix-loop-helix DNA-binding domain"/>
    <property type="match status" value="1"/>
</dbReference>
<proteinExistence type="predicted"/>
<name>A0A2P5B8G8_PARAD</name>
<keyword evidence="7" id="KW-1185">Reference proteome</keyword>
<keyword evidence="3" id="KW-0804">Transcription</keyword>
<protein>
    <submittedName>
        <fullName evidence="6">Myc-type, basic helix-loop-helix (BHLH) domain containing protein</fullName>
    </submittedName>
</protein>
<evidence type="ECO:0000256" key="4">
    <source>
        <dbReference type="ARBA" id="ARBA00023242"/>
    </source>
</evidence>
<feature type="compositionally biased region" description="Low complexity" evidence="5">
    <location>
        <begin position="57"/>
        <end position="68"/>
    </location>
</feature>
<dbReference type="GO" id="GO:0005634">
    <property type="term" value="C:nucleus"/>
    <property type="evidence" value="ECO:0007669"/>
    <property type="project" value="UniProtKB-SubCell"/>
</dbReference>
<keyword evidence="4" id="KW-0539">Nucleus</keyword>
<dbReference type="STRING" id="3476.A0A2P5B8G8"/>
<dbReference type="EMBL" id="JXTB01000338">
    <property type="protein sequence ID" value="PON45078.1"/>
    <property type="molecule type" value="Genomic_DNA"/>
</dbReference>
<gene>
    <name evidence="6" type="ORF">PanWU01x14_262210</name>
</gene>
<evidence type="ECO:0000313" key="7">
    <source>
        <dbReference type="Proteomes" id="UP000237105"/>
    </source>
</evidence>
<organism evidence="6 7">
    <name type="scientific">Parasponia andersonii</name>
    <name type="common">Sponia andersonii</name>
    <dbReference type="NCBI Taxonomy" id="3476"/>
    <lineage>
        <taxon>Eukaryota</taxon>
        <taxon>Viridiplantae</taxon>
        <taxon>Streptophyta</taxon>
        <taxon>Embryophyta</taxon>
        <taxon>Tracheophyta</taxon>
        <taxon>Spermatophyta</taxon>
        <taxon>Magnoliopsida</taxon>
        <taxon>eudicotyledons</taxon>
        <taxon>Gunneridae</taxon>
        <taxon>Pentapetalae</taxon>
        <taxon>rosids</taxon>
        <taxon>fabids</taxon>
        <taxon>Rosales</taxon>
        <taxon>Cannabaceae</taxon>
        <taxon>Parasponia</taxon>
    </lineage>
</organism>
<dbReference type="OrthoDB" id="690068at2759"/>
<reference evidence="7" key="1">
    <citation type="submission" date="2016-06" db="EMBL/GenBank/DDBJ databases">
        <title>Parallel loss of symbiosis genes in relatives of nitrogen-fixing non-legume Parasponia.</title>
        <authorList>
            <person name="Van Velzen R."/>
            <person name="Holmer R."/>
            <person name="Bu F."/>
            <person name="Rutten L."/>
            <person name="Van Zeijl A."/>
            <person name="Liu W."/>
            <person name="Santuari L."/>
            <person name="Cao Q."/>
            <person name="Sharma T."/>
            <person name="Shen D."/>
            <person name="Roswanjaya Y."/>
            <person name="Wardhani T."/>
            <person name="Kalhor M.S."/>
            <person name="Jansen J."/>
            <person name="Van den Hoogen J."/>
            <person name="Gungor B."/>
            <person name="Hartog M."/>
            <person name="Hontelez J."/>
            <person name="Verver J."/>
            <person name="Yang W.-C."/>
            <person name="Schijlen E."/>
            <person name="Repin R."/>
            <person name="Schilthuizen M."/>
            <person name="Schranz E."/>
            <person name="Heidstra R."/>
            <person name="Miyata K."/>
            <person name="Fedorova E."/>
            <person name="Kohlen W."/>
            <person name="Bisseling T."/>
            <person name="Smit S."/>
            <person name="Geurts R."/>
        </authorList>
    </citation>
    <scope>NUCLEOTIDE SEQUENCE [LARGE SCALE GENOMIC DNA]</scope>
    <source>
        <strain evidence="7">cv. WU1-14</strain>
    </source>
</reference>
<dbReference type="Gene3D" id="4.10.280.10">
    <property type="entry name" value="Helix-loop-helix DNA-binding domain"/>
    <property type="match status" value="1"/>
</dbReference>
<accession>A0A2P5B8G8</accession>
<sequence>MKIRKKLNEGYTLFGLWFPTFLRLDRAYILVEATEYVKDLQRQVKELQDELKEDSNNDGLKNNGTNGKTKTKKHAPSAILNHGEVDSGSKLGCDKAPNEFPSETSGNGSISKQNQDSDTTNGKAPQMEELYVLLNHFDF</sequence>
<evidence type="ECO:0000256" key="2">
    <source>
        <dbReference type="ARBA" id="ARBA00023015"/>
    </source>
</evidence>
<keyword evidence="2" id="KW-0805">Transcription regulation</keyword>
<feature type="region of interest" description="Disordered" evidence="5">
    <location>
        <begin position="49"/>
        <end position="125"/>
    </location>
</feature>
<evidence type="ECO:0000256" key="3">
    <source>
        <dbReference type="ARBA" id="ARBA00023163"/>
    </source>
</evidence>
<feature type="compositionally biased region" description="Polar residues" evidence="5">
    <location>
        <begin position="101"/>
        <end position="123"/>
    </location>
</feature>
<dbReference type="InterPro" id="IPR036638">
    <property type="entry name" value="HLH_DNA-bd_sf"/>
</dbReference>
<evidence type="ECO:0000256" key="5">
    <source>
        <dbReference type="SAM" id="MobiDB-lite"/>
    </source>
</evidence>
<feature type="compositionally biased region" description="Basic and acidic residues" evidence="5">
    <location>
        <begin position="83"/>
        <end position="97"/>
    </location>
</feature>
<evidence type="ECO:0000256" key="1">
    <source>
        <dbReference type="ARBA" id="ARBA00004123"/>
    </source>
</evidence>
<dbReference type="GO" id="GO:0046983">
    <property type="term" value="F:protein dimerization activity"/>
    <property type="evidence" value="ECO:0007669"/>
    <property type="project" value="InterPro"/>
</dbReference>
<evidence type="ECO:0000313" key="6">
    <source>
        <dbReference type="EMBL" id="PON45078.1"/>
    </source>
</evidence>
<comment type="subcellular location">
    <subcellularLocation>
        <location evidence="1">Nucleus</location>
    </subcellularLocation>
</comment>
<comment type="caution">
    <text evidence="6">The sequence shown here is derived from an EMBL/GenBank/DDBJ whole genome shotgun (WGS) entry which is preliminary data.</text>
</comment>
<dbReference type="AlphaFoldDB" id="A0A2P5B8G8"/>